<keyword evidence="2" id="KW-0235">DNA replication</keyword>
<gene>
    <name evidence="4" type="ORF">CJ301_17465</name>
</gene>
<dbReference type="GO" id="GO:0006260">
    <property type="term" value="P:DNA replication"/>
    <property type="evidence" value="ECO:0007669"/>
    <property type="project" value="UniProtKB-KW"/>
</dbReference>
<sequence>MKLQRVAAEITPTMRVAHCLWTHYSKSVDLVRRPSEGGSCGARFVGVQTCGSVWICPVCSARISEVRRRELQALEDWAREQGHVTMLMTLTARHRGRALDPLVEALAEAKRRLQRRAVWKRLREAGQIVGSVSVREATHGENGWHPHYHVLLALDVANENEARELLEPLRQVWLECLRAEGLTGTARRAFDLRGAARVAAYVSKHGRDGEAGVEGDGKPAEPEPKGVPGWGMAAEMTQGRNKRGRRGGRSPFQILRDAAEGDEPSRVLWREYANAMHGRRQIVWSNGLKSAVGIGEIEDEKAAEGEAFTEDQDEEVASWSPSEWRKVRHLRAELLAAAEADGASGVERVLAQDDPEADDGEVIDYEPPPKRDHPFWNPPAWRALKGGSLTRQALAAVRPPPDRQEVEDGSRA</sequence>
<feature type="region of interest" description="Disordered" evidence="3">
    <location>
        <begin position="342"/>
        <end position="379"/>
    </location>
</feature>
<dbReference type="RefSeq" id="WP_099278634.1">
    <property type="nucleotide sequence ID" value="NZ_KZ304988.1"/>
</dbReference>
<keyword evidence="5" id="KW-1185">Reference proteome</keyword>
<name>A0A2G1MBW1_9RHOB</name>
<dbReference type="EMBL" id="NQWH01000051">
    <property type="protein sequence ID" value="PHP26227.1"/>
    <property type="molecule type" value="Genomic_DNA"/>
</dbReference>
<dbReference type="Pfam" id="PF01446">
    <property type="entry name" value="Rep_1"/>
    <property type="match status" value="1"/>
</dbReference>
<evidence type="ECO:0000256" key="1">
    <source>
        <dbReference type="ARBA" id="ARBA00008909"/>
    </source>
</evidence>
<organism evidence="4 5">
    <name type="scientific">Limimaricola cinnabarinus</name>
    <dbReference type="NCBI Taxonomy" id="1125964"/>
    <lineage>
        <taxon>Bacteria</taxon>
        <taxon>Pseudomonadati</taxon>
        <taxon>Pseudomonadota</taxon>
        <taxon>Alphaproteobacteria</taxon>
        <taxon>Rhodobacterales</taxon>
        <taxon>Paracoccaceae</taxon>
        <taxon>Limimaricola</taxon>
    </lineage>
</organism>
<feature type="compositionally biased region" description="Acidic residues" evidence="3">
    <location>
        <begin position="353"/>
        <end position="364"/>
    </location>
</feature>
<dbReference type="GO" id="GO:0003677">
    <property type="term" value="F:DNA binding"/>
    <property type="evidence" value="ECO:0007669"/>
    <property type="project" value="InterPro"/>
</dbReference>
<evidence type="ECO:0000313" key="5">
    <source>
        <dbReference type="Proteomes" id="UP000221860"/>
    </source>
</evidence>
<dbReference type="OrthoDB" id="5146336at2"/>
<evidence type="ECO:0000256" key="2">
    <source>
        <dbReference type="ARBA" id="ARBA00022705"/>
    </source>
</evidence>
<feature type="compositionally biased region" description="Basic and acidic residues" evidence="3">
    <location>
        <begin position="207"/>
        <end position="224"/>
    </location>
</feature>
<dbReference type="AlphaFoldDB" id="A0A2G1MBW1"/>
<evidence type="ECO:0000256" key="3">
    <source>
        <dbReference type="SAM" id="MobiDB-lite"/>
    </source>
</evidence>
<evidence type="ECO:0000313" key="4">
    <source>
        <dbReference type="EMBL" id="PHP26227.1"/>
    </source>
</evidence>
<accession>A0A2G1MBW1</accession>
<comment type="caution">
    <text evidence="4">The sequence shown here is derived from an EMBL/GenBank/DDBJ whole genome shotgun (WGS) entry which is preliminary data.</text>
</comment>
<dbReference type="InterPro" id="IPR000989">
    <property type="entry name" value="Rep"/>
</dbReference>
<protein>
    <submittedName>
        <fullName evidence="4">Uncharacterized protein</fullName>
    </submittedName>
</protein>
<feature type="region of interest" description="Disordered" evidence="3">
    <location>
        <begin position="207"/>
        <end position="231"/>
    </location>
</feature>
<reference evidence="4 5" key="1">
    <citation type="submission" date="2017-08" db="EMBL/GenBank/DDBJ databases">
        <title>Draft Genome Sequence of Loktanella cinnabarina Strain XM1, Isolated from Coastal Surface Water.</title>
        <authorList>
            <person name="Ma R."/>
            <person name="Wang J."/>
            <person name="Wang Q."/>
            <person name="Ma Z."/>
            <person name="Li J."/>
            <person name="Chen L."/>
        </authorList>
    </citation>
    <scope>NUCLEOTIDE SEQUENCE [LARGE SCALE GENOMIC DNA]</scope>
    <source>
        <strain evidence="4 5">XM1</strain>
    </source>
</reference>
<dbReference type="Proteomes" id="UP000221860">
    <property type="component" value="Unassembled WGS sequence"/>
</dbReference>
<proteinExistence type="inferred from homology"/>
<comment type="similarity">
    <text evidence="1">Belongs to the Gram-positive plasmids replication protein type 1 family.</text>
</comment>